<feature type="region of interest" description="Disordered" evidence="1">
    <location>
        <begin position="1"/>
        <end position="30"/>
    </location>
</feature>
<dbReference type="Proteomes" id="UP000724874">
    <property type="component" value="Unassembled WGS sequence"/>
</dbReference>
<name>A0A9P5P078_GYMJU</name>
<proteinExistence type="predicted"/>
<feature type="region of interest" description="Disordered" evidence="1">
    <location>
        <begin position="49"/>
        <end position="84"/>
    </location>
</feature>
<gene>
    <name evidence="2" type="ORF">CPB84DRAFT_1842179</name>
</gene>
<evidence type="ECO:0000256" key="1">
    <source>
        <dbReference type="SAM" id="MobiDB-lite"/>
    </source>
</evidence>
<feature type="compositionally biased region" description="Basic and acidic residues" evidence="1">
    <location>
        <begin position="50"/>
        <end position="67"/>
    </location>
</feature>
<dbReference type="AlphaFoldDB" id="A0A9P5P078"/>
<protein>
    <submittedName>
        <fullName evidence="2">Uncharacterized protein</fullName>
    </submittedName>
</protein>
<reference evidence="2" key="1">
    <citation type="submission" date="2020-11" db="EMBL/GenBank/DDBJ databases">
        <authorList>
            <consortium name="DOE Joint Genome Institute"/>
            <person name="Ahrendt S."/>
            <person name="Riley R."/>
            <person name="Andreopoulos W."/>
            <person name="LaButti K."/>
            <person name="Pangilinan J."/>
            <person name="Ruiz-duenas F.J."/>
            <person name="Barrasa J.M."/>
            <person name="Sanchez-Garcia M."/>
            <person name="Camarero S."/>
            <person name="Miyauchi S."/>
            <person name="Serrano A."/>
            <person name="Linde D."/>
            <person name="Babiker R."/>
            <person name="Drula E."/>
            <person name="Ayuso-Fernandez I."/>
            <person name="Pacheco R."/>
            <person name="Padilla G."/>
            <person name="Ferreira P."/>
            <person name="Barriuso J."/>
            <person name="Kellner H."/>
            <person name="Castanera R."/>
            <person name="Alfaro M."/>
            <person name="Ramirez L."/>
            <person name="Pisabarro A.G."/>
            <person name="Kuo A."/>
            <person name="Tritt A."/>
            <person name="Lipzen A."/>
            <person name="He G."/>
            <person name="Yan M."/>
            <person name="Ng V."/>
            <person name="Cullen D."/>
            <person name="Martin F."/>
            <person name="Rosso M.-N."/>
            <person name="Henrissat B."/>
            <person name="Hibbett D."/>
            <person name="Martinez A.T."/>
            <person name="Grigoriev I.V."/>
        </authorList>
    </citation>
    <scope>NUCLEOTIDE SEQUENCE</scope>
    <source>
        <strain evidence="2">AH 44721</strain>
    </source>
</reference>
<accession>A0A9P5P078</accession>
<evidence type="ECO:0000313" key="2">
    <source>
        <dbReference type="EMBL" id="KAF8910903.1"/>
    </source>
</evidence>
<comment type="caution">
    <text evidence="2">The sequence shown here is derived from an EMBL/GenBank/DDBJ whole genome shotgun (WGS) entry which is preliminary data.</text>
</comment>
<organism evidence="2 3">
    <name type="scientific">Gymnopilus junonius</name>
    <name type="common">Spectacular rustgill mushroom</name>
    <name type="synonym">Gymnopilus spectabilis subsp. junonius</name>
    <dbReference type="NCBI Taxonomy" id="109634"/>
    <lineage>
        <taxon>Eukaryota</taxon>
        <taxon>Fungi</taxon>
        <taxon>Dikarya</taxon>
        <taxon>Basidiomycota</taxon>
        <taxon>Agaricomycotina</taxon>
        <taxon>Agaricomycetes</taxon>
        <taxon>Agaricomycetidae</taxon>
        <taxon>Agaricales</taxon>
        <taxon>Agaricineae</taxon>
        <taxon>Hymenogastraceae</taxon>
        <taxon>Gymnopilus</taxon>
    </lineage>
</organism>
<sequence length="84" mass="9192">MPEEGNKLSSANPVPASTQKASKARTFVPMALSRQERQDYSIRLVVSHQKIKENPVKEEQNDSKRSAEPALSPTQTMSPAAADV</sequence>
<feature type="compositionally biased region" description="Polar residues" evidence="1">
    <location>
        <begin position="7"/>
        <end position="21"/>
    </location>
</feature>
<dbReference type="EMBL" id="JADNYJ010000005">
    <property type="protein sequence ID" value="KAF8910903.1"/>
    <property type="molecule type" value="Genomic_DNA"/>
</dbReference>
<evidence type="ECO:0000313" key="3">
    <source>
        <dbReference type="Proteomes" id="UP000724874"/>
    </source>
</evidence>
<keyword evidence="3" id="KW-1185">Reference proteome</keyword>